<dbReference type="STRING" id="418495.SAMN05216215_102827"/>
<dbReference type="Pfam" id="PF07722">
    <property type="entry name" value="Peptidase_C26"/>
    <property type="match status" value="1"/>
</dbReference>
<dbReference type="GO" id="GO:0005829">
    <property type="term" value="C:cytosol"/>
    <property type="evidence" value="ECO:0007669"/>
    <property type="project" value="TreeGrafter"/>
</dbReference>
<reference evidence="2" key="1">
    <citation type="submission" date="2016-10" db="EMBL/GenBank/DDBJ databases">
        <authorList>
            <person name="Varghese N."/>
            <person name="Submissions S."/>
        </authorList>
    </citation>
    <scope>NUCLEOTIDE SEQUENCE [LARGE SCALE GENOMIC DNA]</scope>
    <source>
        <strain evidence="2">CGMCC 4.3530</strain>
    </source>
</reference>
<accession>A0A1H3KHC0</accession>
<proteinExistence type="predicted"/>
<evidence type="ECO:0000313" key="2">
    <source>
        <dbReference type="Proteomes" id="UP000199529"/>
    </source>
</evidence>
<sequence>MTEIDGEKARVVVPARLSAGATDARVDAANRIFHDIVRLVREHGFEHVVVAEVPDLSGFAGAVLPGGGDLDPALYGGDSSPTVYDVNPAQDALDLGIARAALERDLPVLGICRGAQVLNIVTGGTLHVDLPASSVTHQRAIEPGQEPEFAWHPVRLREGSRLRAQLGTGVVTVASGHHQGLARLGAGLHLTATANDGLVEAFEDERGRLIGVQWHPEAAGTPAQEQGAPFRVFAAAVEAKEALHA</sequence>
<dbReference type="AlphaFoldDB" id="A0A1H3KHC0"/>
<gene>
    <name evidence="1" type="ORF">SAMN05216215_102827</name>
</gene>
<keyword evidence="2" id="KW-1185">Reference proteome</keyword>
<evidence type="ECO:0000313" key="1">
    <source>
        <dbReference type="EMBL" id="SDY51008.1"/>
    </source>
</evidence>
<dbReference type="InterPro" id="IPR044668">
    <property type="entry name" value="PuuD-like"/>
</dbReference>
<organism evidence="1 2">
    <name type="scientific">Saccharopolyspora shandongensis</name>
    <dbReference type="NCBI Taxonomy" id="418495"/>
    <lineage>
        <taxon>Bacteria</taxon>
        <taxon>Bacillati</taxon>
        <taxon>Actinomycetota</taxon>
        <taxon>Actinomycetes</taxon>
        <taxon>Pseudonocardiales</taxon>
        <taxon>Pseudonocardiaceae</taxon>
        <taxon>Saccharopolyspora</taxon>
    </lineage>
</organism>
<dbReference type="OrthoDB" id="9813383at2"/>
<dbReference type="PROSITE" id="PS51273">
    <property type="entry name" value="GATASE_TYPE_1"/>
    <property type="match status" value="1"/>
</dbReference>
<dbReference type="GO" id="GO:0016740">
    <property type="term" value="F:transferase activity"/>
    <property type="evidence" value="ECO:0007669"/>
    <property type="project" value="UniProtKB-KW"/>
</dbReference>
<dbReference type="InterPro" id="IPR029062">
    <property type="entry name" value="Class_I_gatase-like"/>
</dbReference>
<keyword evidence="1" id="KW-0808">Transferase</keyword>
<dbReference type="Proteomes" id="UP000199529">
    <property type="component" value="Unassembled WGS sequence"/>
</dbReference>
<name>A0A1H3KHC0_9PSEU</name>
<dbReference type="EMBL" id="FNOK01000028">
    <property type="protein sequence ID" value="SDY51008.1"/>
    <property type="molecule type" value="Genomic_DNA"/>
</dbReference>
<keyword evidence="1" id="KW-0315">Glutamine amidotransferase</keyword>
<protein>
    <submittedName>
        <fullName evidence="1">Putative glutamine amidotransferase</fullName>
    </submittedName>
</protein>
<dbReference type="PANTHER" id="PTHR43235">
    <property type="entry name" value="GLUTAMINE AMIDOTRANSFERASE PB2B2.05-RELATED"/>
    <property type="match status" value="1"/>
</dbReference>
<dbReference type="RefSeq" id="WP_093270248.1">
    <property type="nucleotide sequence ID" value="NZ_FNOK01000028.1"/>
</dbReference>
<dbReference type="GO" id="GO:0016811">
    <property type="term" value="F:hydrolase activity, acting on carbon-nitrogen (but not peptide) bonds, in linear amides"/>
    <property type="evidence" value="ECO:0007669"/>
    <property type="project" value="InterPro"/>
</dbReference>
<dbReference type="SUPFAM" id="SSF52317">
    <property type="entry name" value="Class I glutamine amidotransferase-like"/>
    <property type="match status" value="1"/>
</dbReference>
<dbReference type="PANTHER" id="PTHR43235:SF1">
    <property type="entry name" value="GLUTAMINE AMIDOTRANSFERASE PB2B2.05-RELATED"/>
    <property type="match status" value="1"/>
</dbReference>
<dbReference type="InterPro" id="IPR011697">
    <property type="entry name" value="Peptidase_C26"/>
</dbReference>
<dbReference type="Gene3D" id="3.40.50.880">
    <property type="match status" value="1"/>
</dbReference>